<dbReference type="GO" id="GO:0005667">
    <property type="term" value="C:transcription regulator complex"/>
    <property type="evidence" value="ECO:0007669"/>
    <property type="project" value="TreeGrafter"/>
</dbReference>
<dbReference type="PROSITE" id="PS51156">
    <property type="entry name" value="ELM2"/>
    <property type="match status" value="1"/>
</dbReference>
<keyword evidence="9" id="KW-0804">Transcription</keyword>
<evidence type="ECO:0000256" key="10">
    <source>
        <dbReference type="ARBA" id="ARBA00023242"/>
    </source>
</evidence>
<dbReference type="FunFam" id="1.10.10.60:FF:000012">
    <property type="entry name" value="Metastasis-associated 1 family, member 3"/>
    <property type="match status" value="1"/>
</dbReference>
<dbReference type="PROSITE" id="PS51293">
    <property type="entry name" value="SANT"/>
    <property type="match status" value="2"/>
</dbReference>
<dbReference type="GO" id="GO:0000118">
    <property type="term" value="C:histone deacetylase complex"/>
    <property type="evidence" value="ECO:0007669"/>
    <property type="project" value="TreeGrafter"/>
</dbReference>
<dbReference type="InterPro" id="IPR001005">
    <property type="entry name" value="SANT/Myb"/>
</dbReference>
<feature type="region of interest" description="Disordered" evidence="12">
    <location>
        <begin position="188"/>
        <end position="217"/>
    </location>
</feature>
<protein>
    <submittedName>
        <fullName evidence="15">REST corepressor</fullName>
    </submittedName>
</protein>
<keyword evidence="8" id="KW-0238">DNA-binding</keyword>
<dbReference type="SMART" id="SM01189">
    <property type="entry name" value="ELM2"/>
    <property type="match status" value="1"/>
</dbReference>
<feature type="domain" description="ELM2" evidence="13">
    <location>
        <begin position="35"/>
        <end position="120"/>
    </location>
</feature>
<dbReference type="EMBL" id="GFXV01001987">
    <property type="protein sequence ID" value="MBW13792.1"/>
    <property type="molecule type" value="Transcribed_RNA"/>
</dbReference>
<gene>
    <name evidence="15" type="primary">CoRest_5</name>
</gene>
<dbReference type="Gene3D" id="1.20.58.1880">
    <property type="match status" value="1"/>
</dbReference>
<comment type="similarity">
    <text evidence="11">Belongs to the CoREST family.</text>
</comment>
<evidence type="ECO:0000256" key="8">
    <source>
        <dbReference type="ARBA" id="ARBA00023125"/>
    </source>
</evidence>
<keyword evidence="7" id="KW-0175">Coiled coil</keyword>
<dbReference type="GO" id="GO:0006357">
    <property type="term" value="P:regulation of transcription by RNA polymerase II"/>
    <property type="evidence" value="ECO:0007669"/>
    <property type="project" value="TreeGrafter"/>
</dbReference>
<keyword evidence="3" id="KW-0479">Metal-binding</keyword>
<dbReference type="Pfam" id="PF20878">
    <property type="entry name" value="REST_helical"/>
    <property type="match status" value="1"/>
</dbReference>
<evidence type="ECO:0000256" key="9">
    <source>
        <dbReference type="ARBA" id="ARBA00023163"/>
    </source>
</evidence>
<keyword evidence="5" id="KW-0862">Zinc</keyword>
<dbReference type="Pfam" id="PF00249">
    <property type="entry name" value="Myb_DNA-binding"/>
    <property type="match status" value="1"/>
</dbReference>
<dbReference type="PANTHER" id="PTHR16089">
    <property type="entry name" value="REST COREPRESSOR COREST PROTEIN-RELATED"/>
    <property type="match status" value="1"/>
</dbReference>
<dbReference type="GO" id="GO:0003714">
    <property type="term" value="F:transcription corepressor activity"/>
    <property type="evidence" value="ECO:0007669"/>
    <property type="project" value="TreeGrafter"/>
</dbReference>
<dbReference type="SMART" id="SM00717">
    <property type="entry name" value="SANT"/>
    <property type="match status" value="2"/>
</dbReference>
<keyword evidence="2" id="KW-0678">Repressor</keyword>
<evidence type="ECO:0000313" key="15">
    <source>
        <dbReference type="EMBL" id="MBW13792.1"/>
    </source>
</evidence>
<organism evidence="15">
    <name type="scientific">Melanaphis sacchari</name>
    <dbReference type="NCBI Taxonomy" id="742174"/>
    <lineage>
        <taxon>Eukaryota</taxon>
        <taxon>Metazoa</taxon>
        <taxon>Ecdysozoa</taxon>
        <taxon>Arthropoda</taxon>
        <taxon>Hexapoda</taxon>
        <taxon>Insecta</taxon>
        <taxon>Pterygota</taxon>
        <taxon>Neoptera</taxon>
        <taxon>Paraneoptera</taxon>
        <taxon>Hemiptera</taxon>
        <taxon>Sternorrhyncha</taxon>
        <taxon>Aphidomorpha</taxon>
        <taxon>Aphidoidea</taxon>
        <taxon>Aphididae</taxon>
        <taxon>Aphidini</taxon>
        <taxon>Melanaphis</taxon>
    </lineage>
</organism>
<evidence type="ECO:0000256" key="11">
    <source>
        <dbReference type="ARBA" id="ARBA00038011"/>
    </source>
</evidence>
<feature type="compositionally biased region" description="Basic and acidic residues" evidence="12">
    <location>
        <begin position="410"/>
        <end position="433"/>
    </location>
</feature>
<keyword evidence="6" id="KW-0805">Transcription regulation</keyword>
<evidence type="ECO:0000256" key="4">
    <source>
        <dbReference type="ARBA" id="ARBA00022771"/>
    </source>
</evidence>
<dbReference type="Gene3D" id="1.10.10.60">
    <property type="entry name" value="Homeodomain-like"/>
    <property type="match status" value="1"/>
</dbReference>
<evidence type="ECO:0000256" key="7">
    <source>
        <dbReference type="ARBA" id="ARBA00023054"/>
    </source>
</evidence>
<dbReference type="OrthoDB" id="10064338at2759"/>
<comment type="subcellular location">
    <subcellularLocation>
        <location evidence="1">Nucleus</location>
    </subcellularLocation>
</comment>
<sequence>MANDNSEDLKNGKRPAPSANAEESEIDELIQENVEKIRVGRDYQAVIPKLLVLPKNRRERLNKKALLVWSPTENISEIKLNEYILLSKEKYGYNSEQALGMLYWHHHDMEKALSDLSNFAPLPDDWSTDDKVTFESAFNSIGKNFVRIKQMMPDKPIASLVKYYYLWKNKRKKNSVIDRQAKKLANVRANENQNGSGEVVLSSPESESDDKKDLGEGSSKQECIVCGVEVTMIYTTIKGLMCGTCQSHFNRTNGGIRPTLGPPRPNNRHLNVARNKRLPPRGMYVNHDDLQSIASGSNGQGDTILTAMEDEVVSLKCKSNKQDIGHVHKKLKLDVDEYRNSEPETNSVQNRWTNDEVMLAIEGMRRYGKDFKAIAEAMGTKTHNHLKSFYTHYRKSYKLDTILKKYEEEKNAEQNPDQHFEDNSEQHFEDNSLVKRKNQPSSSKVRQSTPSSLASGTRLINLGLNSKTHQTAAVAK</sequence>
<dbReference type="SUPFAM" id="SSF46689">
    <property type="entry name" value="Homeodomain-like"/>
    <property type="match status" value="2"/>
</dbReference>
<feature type="compositionally biased region" description="Polar residues" evidence="12">
    <location>
        <begin position="439"/>
        <end position="455"/>
    </location>
</feature>
<proteinExistence type="inferred from homology"/>
<evidence type="ECO:0000256" key="1">
    <source>
        <dbReference type="ARBA" id="ARBA00004123"/>
    </source>
</evidence>
<dbReference type="GO" id="GO:0003677">
    <property type="term" value="F:DNA binding"/>
    <property type="evidence" value="ECO:0007669"/>
    <property type="project" value="UniProtKB-KW"/>
</dbReference>
<evidence type="ECO:0000256" key="12">
    <source>
        <dbReference type="SAM" id="MobiDB-lite"/>
    </source>
</evidence>
<dbReference type="AlphaFoldDB" id="A0A2H8TJD5"/>
<reference evidence="15" key="1">
    <citation type="submission" date="2017-10" db="EMBL/GenBank/DDBJ databases">
        <title>Transcriptome Assembly of Sugarcane Aphid Adults.</title>
        <authorList>
            <person name="Scully E.D."/>
            <person name="Palmer N.A."/>
            <person name="Geib S.M."/>
            <person name="Sarath G."/>
            <person name="Sattler S.E."/>
        </authorList>
    </citation>
    <scope>NUCLEOTIDE SEQUENCE</scope>
    <source>
        <tissue evidence="15">Whole body</tissue>
    </source>
</reference>
<accession>A0A2H8TJD5</accession>
<keyword evidence="10" id="KW-0539">Nucleus</keyword>
<dbReference type="InterPro" id="IPR049048">
    <property type="entry name" value="REST_helical"/>
</dbReference>
<feature type="compositionally biased region" description="Polar residues" evidence="12">
    <location>
        <begin position="463"/>
        <end position="476"/>
    </location>
</feature>
<dbReference type="InterPro" id="IPR009057">
    <property type="entry name" value="Homeodomain-like_sf"/>
</dbReference>
<dbReference type="InterPro" id="IPR017884">
    <property type="entry name" value="SANT_dom"/>
</dbReference>
<evidence type="ECO:0000256" key="2">
    <source>
        <dbReference type="ARBA" id="ARBA00022491"/>
    </source>
</evidence>
<evidence type="ECO:0000259" key="13">
    <source>
        <dbReference type="PROSITE" id="PS51156"/>
    </source>
</evidence>
<evidence type="ECO:0000256" key="5">
    <source>
        <dbReference type="ARBA" id="ARBA00022833"/>
    </source>
</evidence>
<dbReference type="InterPro" id="IPR000949">
    <property type="entry name" value="ELM2_dom"/>
</dbReference>
<feature type="region of interest" description="Disordered" evidence="12">
    <location>
        <begin position="1"/>
        <end position="25"/>
    </location>
</feature>
<dbReference type="Pfam" id="PF01448">
    <property type="entry name" value="ELM2"/>
    <property type="match status" value="1"/>
</dbReference>
<evidence type="ECO:0000256" key="3">
    <source>
        <dbReference type="ARBA" id="ARBA00022723"/>
    </source>
</evidence>
<dbReference type="GO" id="GO:0008270">
    <property type="term" value="F:zinc ion binding"/>
    <property type="evidence" value="ECO:0007669"/>
    <property type="project" value="UniProtKB-KW"/>
</dbReference>
<dbReference type="FunFam" id="4.10.1240.50:FF:000002">
    <property type="entry name" value="REST corepressor isoform X1"/>
    <property type="match status" value="1"/>
</dbReference>
<feature type="domain" description="SANT" evidence="14">
    <location>
        <begin position="347"/>
        <end position="398"/>
    </location>
</feature>
<dbReference type="CDD" id="cd00167">
    <property type="entry name" value="SANT"/>
    <property type="match status" value="1"/>
</dbReference>
<dbReference type="Gene3D" id="4.10.1240.50">
    <property type="match status" value="1"/>
</dbReference>
<evidence type="ECO:0000256" key="6">
    <source>
        <dbReference type="ARBA" id="ARBA00023015"/>
    </source>
</evidence>
<evidence type="ECO:0000259" key="14">
    <source>
        <dbReference type="PROSITE" id="PS51293"/>
    </source>
</evidence>
<dbReference type="PANTHER" id="PTHR16089:SF28">
    <property type="entry name" value="REST COREPRESSOR"/>
    <property type="match status" value="1"/>
</dbReference>
<name>A0A2H8TJD5_9HEMI</name>
<keyword evidence="4" id="KW-0863">Zinc-finger</keyword>
<feature type="domain" description="SANT" evidence="14">
    <location>
        <begin position="121"/>
        <end position="172"/>
    </location>
</feature>
<feature type="region of interest" description="Disordered" evidence="12">
    <location>
        <begin position="410"/>
        <end position="476"/>
    </location>
</feature>
<dbReference type="InterPro" id="IPR051066">
    <property type="entry name" value="Trans_reg/Corepressor"/>
</dbReference>